<gene>
    <name evidence="2" type="ORF">GMOD_00006562</name>
</gene>
<dbReference type="Proteomes" id="UP000265663">
    <property type="component" value="Unassembled WGS sequence"/>
</dbReference>
<reference evidence="2 3" key="1">
    <citation type="journal article" date="2014" name="PLoS ONE">
        <title>De novo Genome Assembly of the Fungal Plant Pathogen Pyrenophora semeniperda.</title>
        <authorList>
            <person name="Soliai M.M."/>
            <person name="Meyer S.E."/>
            <person name="Udall J.A."/>
            <person name="Elzinga D.E."/>
            <person name="Hermansen R.A."/>
            <person name="Bodily P.M."/>
            <person name="Hart A.A."/>
            <person name="Coleman C.E."/>
        </authorList>
    </citation>
    <scope>NUCLEOTIDE SEQUENCE [LARGE SCALE GENOMIC DNA]</scope>
    <source>
        <strain evidence="2 3">CCB06</strain>
        <tissue evidence="2">Mycelium</tissue>
    </source>
</reference>
<dbReference type="AlphaFoldDB" id="A0A3M7MAA0"/>
<feature type="transmembrane region" description="Helical" evidence="1">
    <location>
        <begin position="12"/>
        <end position="44"/>
    </location>
</feature>
<dbReference type="EMBL" id="KE747827">
    <property type="protein sequence ID" value="RMZ71451.1"/>
    <property type="molecule type" value="Genomic_DNA"/>
</dbReference>
<dbReference type="OrthoDB" id="3790567at2759"/>
<evidence type="ECO:0000256" key="1">
    <source>
        <dbReference type="SAM" id="Phobius"/>
    </source>
</evidence>
<organism evidence="2 3">
    <name type="scientific">Pyrenophora seminiperda CCB06</name>
    <dbReference type="NCBI Taxonomy" id="1302712"/>
    <lineage>
        <taxon>Eukaryota</taxon>
        <taxon>Fungi</taxon>
        <taxon>Dikarya</taxon>
        <taxon>Ascomycota</taxon>
        <taxon>Pezizomycotina</taxon>
        <taxon>Dothideomycetes</taxon>
        <taxon>Pleosporomycetidae</taxon>
        <taxon>Pleosporales</taxon>
        <taxon>Pleosporineae</taxon>
        <taxon>Pleosporaceae</taxon>
        <taxon>Pyrenophora</taxon>
    </lineage>
</organism>
<name>A0A3M7MAA0_9PLEO</name>
<protein>
    <submittedName>
        <fullName evidence="2">Uncharacterized protein</fullName>
    </submittedName>
</protein>
<keyword evidence="1" id="KW-0472">Membrane</keyword>
<keyword evidence="1" id="KW-0812">Transmembrane</keyword>
<sequence>MLSEENLQRLQFGIILLCILTGCTPQLRIAIVVLFTWAFGHILLRHFPSSPTFFRSAYKIYFILSFCLLAAYNDPFYENTFGRVLDIWFERSSLEPCVPGSGFTDWHETYRRRNKASIEEGLGTLRVLVGWTLFLVVAFVGAVVWRAVGGEEEEEKTTRSPGARVRLESVLDADFECAVRRMRLRKTFA</sequence>
<feature type="transmembrane region" description="Helical" evidence="1">
    <location>
        <begin position="56"/>
        <end position="73"/>
    </location>
</feature>
<keyword evidence="1" id="KW-1133">Transmembrane helix</keyword>
<evidence type="ECO:0000313" key="2">
    <source>
        <dbReference type="EMBL" id="RMZ71451.1"/>
    </source>
</evidence>
<feature type="transmembrane region" description="Helical" evidence="1">
    <location>
        <begin position="128"/>
        <end position="148"/>
    </location>
</feature>
<proteinExistence type="predicted"/>
<evidence type="ECO:0000313" key="3">
    <source>
        <dbReference type="Proteomes" id="UP000265663"/>
    </source>
</evidence>
<accession>A0A3M7MAA0</accession>
<keyword evidence="3" id="KW-1185">Reference proteome</keyword>